<sequence length="466" mass="52255">MSNLASPLEMFEALVDKLQKAFTSGVEAYDCVYNEIILLLPWILGMNGDNPMQSEFSSHIGMSGKCFCRICYAKGPDTKNRPDGLDGDKQFIEEYLSSTLEERTKAKVQEALRTQLEEVLRGAPSNVAILATSSGVKDKFFQFFQEKLADKCAKIKEEQRQNPLTSGRQQLIDLLKDLHATMPEDIFSPALRLEDFDPSSDTPVEILHVILLGFVKYFWRDAVSRQSPEGKEILKARINSFDTTGLGLPRARGNTLVQYAGSLTGRDFRLVIQIAPSVLHGLLPPPAYEAWLALARLTPLAFQPQTDALSSYLDVLENAIYDFLAATALWTTQWFNKPKFHVIVHMVKHIRRFGPAILSATESFESYNAVIHSRSINSNQQAPSLDIAKSFHHMHAVRDLVSGGYFSAKPVRKMSLELMRRAGAGVRSLVKDKVFFFNLTPLETLHFRTAIQNSPKLNMHLCGAQC</sequence>
<proteinExistence type="predicted"/>
<protein>
    <submittedName>
        <fullName evidence="1">Uncharacterized protein</fullName>
    </submittedName>
</protein>
<dbReference type="AlphaFoldDB" id="A0A9P7FM03"/>
<accession>A0A9P7FM03</accession>
<organism evidence="1 2">
    <name type="scientific">Sphagnurus paluster</name>
    <dbReference type="NCBI Taxonomy" id="117069"/>
    <lineage>
        <taxon>Eukaryota</taxon>
        <taxon>Fungi</taxon>
        <taxon>Dikarya</taxon>
        <taxon>Basidiomycota</taxon>
        <taxon>Agaricomycotina</taxon>
        <taxon>Agaricomycetes</taxon>
        <taxon>Agaricomycetidae</taxon>
        <taxon>Agaricales</taxon>
        <taxon>Tricholomatineae</taxon>
        <taxon>Lyophyllaceae</taxon>
        <taxon>Sphagnurus</taxon>
    </lineage>
</organism>
<gene>
    <name evidence="1" type="ORF">H0H81_002802</name>
</gene>
<dbReference type="PANTHER" id="PTHR31912:SF34">
    <property type="entry name" value="NOTOCHORD-RELATED PROTEIN"/>
    <property type="match status" value="1"/>
</dbReference>
<reference evidence="1" key="1">
    <citation type="submission" date="2021-02" db="EMBL/GenBank/DDBJ databases">
        <authorList>
            <person name="Nieuwenhuis M."/>
            <person name="Van De Peppel L.J.J."/>
        </authorList>
    </citation>
    <scope>NUCLEOTIDE SEQUENCE</scope>
    <source>
        <strain evidence="1">D49</strain>
    </source>
</reference>
<dbReference type="Proteomes" id="UP000717328">
    <property type="component" value="Unassembled WGS sequence"/>
</dbReference>
<evidence type="ECO:0000313" key="2">
    <source>
        <dbReference type="Proteomes" id="UP000717328"/>
    </source>
</evidence>
<name>A0A9P7FM03_9AGAR</name>
<comment type="caution">
    <text evidence="1">The sequence shown here is derived from an EMBL/GenBank/DDBJ whole genome shotgun (WGS) entry which is preliminary data.</text>
</comment>
<keyword evidence="2" id="KW-1185">Reference proteome</keyword>
<evidence type="ECO:0000313" key="1">
    <source>
        <dbReference type="EMBL" id="KAG5634224.1"/>
    </source>
</evidence>
<feature type="non-terminal residue" evidence="1">
    <location>
        <position position="1"/>
    </location>
</feature>
<dbReference type="EMBL" id="JABCKI010006543">
    <property type="protein sequence ID" value="KAG5634224.1"/>
    <property type="molecule type" value="Genomic_DNA"/>
</dbReference>
<reference evidence="1" key="2">
    <citation type="submission" date="2021-10" db="EMBL/GenBank/DDBJ databases">
        <title>Phylogenomics reveals ancestral predisposition of the termite-cultivated fungus Termitomyces towards a domesticated lifestyle.</title>
        <authorList>
            <person name="Auxier B."/>
            <person name="Grum-Grzhimaylo A."/>
            <person name="Cardenas M.E."/>
            <person name="Lodge J.D."/>
            <person name="Laessoe T."/>
            <person name="Pedersen O."/>
            <person name="Smith M.E."/>
            <person name="Kuyper T.W."/>
            <person name="Franco-Molano E.A."/>
            <person name="Baroni T.J."/>
            <person name="Aanen D.K."/>
        </authorList>
    </citation>
    <scope>NUCLEOTIDE SEQUENCE</scope>
    <source>
        <strain evidence="1">D49</strain>
    </source>
</reference>
<dbReference type="OrthoDB" id="2506088at2759"/>
<dbReference type="PANTHER" id="PTHR31912">
    <property type="entry name" value="IP13529P"/>
    <property type="match status" value="1"/>
</dbReference>